<evidence type="ECO:0000256" key="2">
    <source>
        <dbReference type="PROSITE-ProRule" id="PRU00335"/>
    </source>
</evidence>
<reference evidence="4 5" key="1">
    <citation type="journal article" date="2015" name="Genome Announc.">
        <title>Expanding the biotechnology potential of lactobacilli through comparative genomics of 213 strains and associated genera.</title>
        <authorList>
            <person name="Sun Z."/>
            <person name="Harris H.M."/>
            <person name="McCann A."/>
            <person name="Guo C."/>
            <person name="Argimon S."/>
            <person name="Zhang W."/>
            <person name="Yang X."/>
            <person name="Jeffery I.B."/>
            <person name="Cooney J.C."/>
            <person name="Kagawa T.F."/>
            <person name="Liu W."/>
            <person name="Song Y."/>
            <person name="Salvetti E."/>
            <person name="Wrobel A."/>
            <person name="Rasinkangas P."/>
            <person name="Parkhill J."/>
            <person name="Rea M.C."/>
            <person name="O'Sullivan O."/>
            <person name="Ritari J."/>
            <person name="Douillard F.P."/>
            <person name="Paul Ross R."/>
            <person name="Yang R."/>
            <person name="Briner A.E."/>
            <person name="Felis G.E."/>
            <person name="de Vos W.M."/>
            <person name="Barrangou R."/>
            <person name="Klaenhammer T.R."/>
            <person name="Caufield P.W."/>
            <person name="Cui Y."/>
            <person name="Zhang H."/>
            <person name="O'Toole P.W."/>
        </authorList>
    </citation>
    <scope>NUCLEOTIDE SEQUENCE [LARGE SCALE GENOMIC DNA]</scope>
    <source>
        <strain evidence="4 5">DSM 20003</strain>
    </source>
</reference>
<dbReference type="GO" id="GO:0003677">
    <property type="term" value="F:DNA binding"/>
    <property type="evidence" value="ECO:0007669"/>
    <property type="project" value="UniProtKB-UniRule"/>
</dbReference>
<dbReference type="InterPro" id="IPR001647">
    <property type="entry name" value="HTH_TetR"/>
</dbReference>
<dbReference type="InterPro" id="IPR009057">
    <property type="entry name" value="Homeodomain-like_sf"/>
</dbReference>
<dbReference type="PROSITE" id="PS50977">
    <property type="entry name" value="HTH_TETR_2"/>
    <property type="match status" value="1"/>
</dbReference>
<keyword evidence="1 2" id="KW-0238">DNA-binding</keyword>
<dbReference type="EMBL" id="AZDA01000079">
    <property type="protein sequence ID" value="KRK35416.1"/>
    <property type="molecule type" value="Genomic_DNA"/>
</dbReference>
<gene>
    <name evidence="4" type="ORF">FC07_GL000143</name>
</gene>
<dbReference type="PATRIC" id="fig|1423726.3.peg.151"/>
<evidence type="ECO:0000313" key="4">
    <source>
        <dbReference type="EMBL" id="KRK35416.1"/>
    </source>
</evidence>
<dbReference type="Pfam" id="PF00440">
    <property type="entry name" value="TetR_N"/>
    <property type="match status" value="1"/>
</dbReference>
<evidence type="ECO:0000313" key="5">
    <source>
        <dbReference type="Proteomes" id="UP000051461"/>
    </source>
</evidence>
<feature type="domain" description="HTH tetR-type" evidence="3">
    <location>
        <begin position="3"/>
        <end position="63"/>
    </location>
</feature>
<keyword evidence="5" id="KW-1185">Reference proteome</keyword>
<name>A0A0R1GN92_9LACO</name>
<dbReference type="Gene3D" id="1.10.357.10">
    <property type="entry name" value="Tetracycline Repressor, domain 2"/>
    <property type="match status" value="1"/>
</dbReference>
<evidence type="ECO:0000259" key="3">
    <source>
        <dbReference type="PROSITE" id="PS50977"/>
    </source>
</evidence>
<evidence type="ECO:0000256" key="1">
    <source>
        <dbReference type="ARBA" id="ARBA00023125"/>
    </source>
</evidence>
<sequence>MKDRIQTQITQTTKKLLIPYSFQELSVTLIMRTAHLRRQSFYRYFPDKYALVTGIYQTDLTQAVTVPADDAHWQQLVMQLLTYFERNRFFYRRVLVVTGQNALAPIIQSEIATLIHEVLLDLCAQNQLPVTADYIQFIQMMLAPGLFAELRRWLFDCQPRSLQQEGDYLMTFIGDTIQGLMQSKTLENAI</sequence>
<comment type="caution">
    <text evidence="4">The sequence shown here is derived from an EMBL/GenBank/DDBJ whole genome shotgun (WGS) entry which is preliminary data.</text>
</comment>
<dbReference type="RefSeq" id="WP_057904726.1">
    <property type="nucleotide sequence ID" value="NZ_AZDA01000079.1"/>
</dbReference>
<dbReference type="InterPro" id="IPR039532">
    <property type="entry name" value="TetR_C_Firmicutes"/>
</dbReference>
<dbReference type="Proteomes" id="UP000051461">
    <property type="component" value="Unassembled WGS sequence"/>
</dbReference>
<dbReference type="Pfam" id="PF14278">
    <property type="entry name" value="TetR_C_8"/>
    <property type="match status" value="1"/>
</dbReference>
<dbReference type="STRING" id="1423726.FC07_GL000143"/>
<protein>
    <recommendedName>
        <fullName evidence="3">HTH tetR-type domain-containing protein</fullName>
    </recommendedName>
</protein>
<proteinExistence type="predicted"/>
<feature type="DNA-binding region" description="H-T-H motif" evidence="2">
    <location>
        <begin position="26"/>
        <end position="45"/>
    </location>
</feature>
<accession>A0A0R1GN92</accession>
<organism evidence="4 5">
    <name type="scientific">Loigolactobacillus bifermentans DSM 20003</name>
    <dbReference type="NCBI Taxonomy" id="1423726"/>
    <lineage>
        <taxon>Bacteria</taxon>
        <taxon>Bacillati</taxon>
        <taxon>Bacillota</taxon>
        <taxon>Bacilli</taxon>
        <taxon>Lactobacillales</taxon>
        <taxon>Lactobacillaceae</taxon>
        <taxon>Loigolactobacillus</taxon>
    </lineage>
</organism>
<dbReference type="AlphaFoldDB" id="A0A0R1GN92"/>
<dbReference type="SUPFAM" id="SSF46689">
    <property type="entry name" value="Homeodomain-like"/>
    <property type="match status" value="1"/>
</dbReference>
<dbReference type="OrthoDB" id="9810250at2"/>